<evidence type="ECO:0000259" key="3">
    <source>
        <dbReference type="PROSITE" id="PS50157"/>
    </source>
</evidence>
<feature type="compositionally biased region" description="Low complexity" evidence="2">
    <location>
        <begin position="573"/>
        <end position="587"/>
    </location>
</feature>
<dbReference type="GO" id="GO:0008270">
    <property type="term" value="F:zinc ion binding"/>
    <property type="evidence" value="ECO:0007669"/>
    <property type="project" value="UniProtKB-KW"/>
</dbReference>
<comment type="caution">
    <text evidence="4">The sequence shown here is derived from an EMBL/GenBank/DDBJ whole genome shotgun (WGS) entry which is preliminary data.</text>
</comment>
<dbReference type="AlphaFoldDB" id="A0A8H3IGT1"/>
<feature type="compositionally biased region" description="Basic and acidic residues" evidence="2">
    <location>
        <begin position="398"/>
        <end position="413"/>
    </location>
</feature>
<feature type="region of interest" description="Disordered" evidence="2">
    <location>
        <begin position="1"/>
        <end position="25"/>
    </location>
</feature>
<feature type="compositionally biased region" description="Polar residues" evidence="2">
    <location>
        <begin position="163"/>
        <end position="172"/>
    </location>
</feature>
<sequence length="697" mass="77215">MAAYCDRQNDPFLLSTHNSSHDPTTAFQPRLPEQLDQITFPNPPFSEHHGRATPLGPLFPENNVVHVPYYEGYTMRPDDLASSDDRWSLPPRKSIPATQEDLHAEVIRQRQSGRTACRELEDCHGPKRHYIDRLIKERNASTSLGYFEVAQLRLERIPRDSGKASNRYSGRNYQARDHKQKDSAKIRQQTVYMHIILRFMKISKNLDEVRPDNFALGNSNVSNVHRRGSQPTSEEDAVMPFGFSNGEPSVLPEPSQRPVLARGFPYTTGIERVVQPPSSRYVSRGTQTAFPADTGPYSDRCSGDYPDDATLEGAIAEDAWTATTNTEEEMLGNPPSSTDEVASMGYSAAAREPVEGSTKKASGAMDEYEKPSWFQNLQPVKSPGIMNDQGDVCHRQEYGELSIPHKEKGTDDAREQDDEQSLKAHGEGNTDHASPRISSGPWEEIGQRSPDSTANQARRDDDDDQSADYSETEGAPIASEARRFETIDEHTSTGPANIPMSEDPLNLAGPPPQEKVPPSERYKPRPPLTPLPVRPSLTRSSVTYDDRPTEDSERKSAKRVSFLKTPTPPYTPPSTSTSSPVSPSASPNLPLRTILTKPPPVTIPPGQYTPIASSSSSSGSYVSPSSVPVPRKPYACLEPTCNSSFDHHCDRDRHERQHEIGDPPYSCCPICHYSRSGGAAVDSGVRELLIGHMNRRH</sequence>
<feature type="region of interest" description="Disordered" evidence="2">
    <location>
        <begin position="161"/>
        <end position="185"/>
    </location>
</feature>
<keyword evidence="1" id="KW-0862">Zinc</keyword>
<keyword evidence="1" id="KW-0479">Metal-binding</keyword>
<evidence type="ECO:0000256" key="1">
    <source>
        <dbReference type="PROSITE-ProRule" id="PRU00042"/>
    </source>
</evidence>
<feature type="compositionally biased region" description="Basic and acidic residues" evidence="2">
    <location>
        <begin position="480"/>
        <end position="491"/>
    </location>
</feature>
<keyword evidence="5" id="KW-1185">Reference proteome</keyword>
<evidence type="ECO:0000313" key="4">
    <source>
        <dbReference type="EMBL" id="CAF9915185.1"/>
    </source>
</evidence>
<feature type="domain" description="C2H2-type" evidence="3">
    <location>
        <begin position="634"/>
        <end position="663"/>
    </location>
</feature>
<dbReference type="PROSITE" id="PS00028">
    <property type="entry name" value="ZINC_FINGER_C2H2_1"/>
    <property type="match status" value="1"/>
</dbReference>
<evidence type="ECO:0000313" key="5">
    <source>
        <dbReference type="Proteomes" id="UP000664534"/>
    </source>
</evidence>
<organism evidence="4 5">
    <name type="scientific">Imshaugia aleurites</name>
    <dbReference type="NCBI Taxonomy" id="172621"/>
    <lineage>
        <taxon>Eukaryota</taxon>
        <taxon>Fungi</taxon>
        <taxon>Dikarya</taxon>
        <taxon>Ascomycota</taxon>
        <taxon>Pezizomycotina</taxon>
        <taxon>Lecanoromycetes</taxon>
        <taxon>OSLEUM clade</taxon>
        <taxon>Lecanoromycetidae</taxon>
        <taxon>Lecanorales</taxon>
        <taxon>Lecanorineae</taxon>
        <taxon>Parmeliaceae</taxon>
        <taxon>Imshaugia</taxon>
    </lineage>
</organism>
<reference evidence="4" key="1">
    <citation type="submission" date="2021-03" db="EMBL/GenBank/DDBJ databases">
        <authorList>
            <person name="Tagirdzhanova G."/>
        </authorList>
    </citation>
    <scope>NUCLEOTIDE SEQUENCE</scope>
</reference>
<feature type="region of interest" description="Disordered" evidence="2">
    <location>
        <begin position="348"/>
        <end position="367"/>
    </location>
</feature>
<feature type="compositionally biased region" description="Polar residues" evidence="2">
    <location>
        <begin position="15"/>
        <end position="25"/>
    </location>
</feature>
<name>A0A8H3IGT1_9LECA</name>
<feature type="compositionally biased region" description="Basic and acidic residues" evidence="2">
    <location>
        <begin position="420"/>
        <end position="434"/>
    </location>
</feature>
<feature type="compositionally biased region" description="Basic and acidic residues" evidence="2">
    <location>
        <begin position="174"/>
        <end position="185"/>
    </location>
</feature>
<evidence type="ECO:0000256" key="2">
    <source>
        <dbReference type="SAM" id="MobiDB-lite"/>
    </source>
</evidence>
<feature type="compositionally biased region" description="Basic and acidic residues" evidence="2">
    <location>
        <begin position="544"/>
        <end position="555"/>
    </location>
</feature>
<dbReference type="PROSITE" id="PS50157">
    <property type="entry name" value="ZINC_FINGER_C2H2_2"/>
    <property type="match status" value="1"/>
</dbReference>
<dbReference type="Proteomes" id="UP000664534">
    <property type="component" value="Unassembled WGS sequence"/>
</dbReference>
<proteinExistence type="predicted"/>
<dbReference type="EMBL" id="CAJPDT010000014">
    <property type="protein sequence ID" value="CAF9915185.1"/>
    <property type="molecule type" value="Genomic_DNA"/>
</dbReference>
<dbReference type="InterPro" id="IPR013087">
    <property type="entry name" value="Znf_C2H2_type"/>
</dbReference>
<feature type="region of interest" description="Disordered" evidence="2">
    <location>
        <begin position="278"/>
        <end position="299"/>
    </location>
</feature>
<feature type="region of interest" description="Disordered" evidence="2">
    <location>
        <begin position="398"/>
        <end position="625"/>
    </location>
</feature>
<protein>
    <recommendedName>
        <fullName evidence="3">C2H2-type domain-containing protein</fullName>
    </recommendedName>
</protein>
<dbReference type="OrthoDB" id="5344635at2759"/>
<keyword evidence="1" id="KW-0863">Zinc-finger</keyword>
<gene>
    <name evidence="4" type="ORF">IMSHALPRED_002368</name>
</gene>
<feature type="compositionally biased region" description="Polar residues" evidence="2">
    <location>
        <begin position="278"/>
        <end position="289"/>
    </location>
</feature>
<accession>A0A8H3IGT1</accession>
<feature type="compositionally biased region" description="Low complexity" evidence="2">
    <location>
        <begin position="613"/>
        <end position="625"/>
    </location>
</feature>